<dbReference type="Proteomes" id="UP000295023">
    <property type="component" value="Unassembled WGS sequence"/>
</dbReference>
<organism evidence="2 3">
    <name type="scientific">Roseicella aquatilis</name>
    <dbReference type="NCBI Taxonomy" id="2527868"/>
    <lineage>
        <taxon>Bacteria</taxon>
        <taxon>Pseudomonadati</taxon>
        <taxon>Pseudomonadota</taxon>
        <taxon>Alphaproteobacteria</taxon>
        <taxon>Acetobacterales</taxon>
        <taxon>Roseomonadaceae</taxon>
        <taxon>Roseicella</taxon>
    </lineage>
</organism>
<name>A0A4R4D8C1_9PROT</name>
<dbReference type="OrthoDB" id="8017437at2"/>
<reference evidence="2 3" key="1">
    <citation type="submission" date="2019-03" db="EMBL/GenBank/DDBJ databases">
        <title>Paracraurococcus aquatilis NE82 genome sequence.</title>
        <authorList>
            <person name="Zhao Y."/>
            <person name="Du Z."/>
        </authorList>
    </citation>
    <scope>NUCLEOTIDE SEQUENCE [LARGE SCALE GENOMIC DNA]</scope>
    <source>
        <strain evidence="2 3">NE82</strain>
    </source>
</reference>
<comment type="caution">
    <text evidence="2">The sequence shown here is derived from an EMBL/GenBank/DDBJ whole genome shotgun (WGS) entry which is preliminary data.</text>
</comment>
<dbReference type="RefSeq" id="WP_132293550.1">
    <property type="nucleotide sequence ID" value="NZ_SKBM01000022.1"/>
</dbReference>
<dbReference type="EMBL" id="SKBM01000022">
    <property type="protein sequence ID" value="TCZ56641.1"/>
    <property type="molecule type" value="Genomic_DNA"/>
</dbReference>
<protein>
    <submittedName>
        <fullName evidence="2">Uncharacterized protein</fullName>
    </submittedName>
</protein>
<dbReference type="AlphaFoldDB" id="A0A4R4D8C1"/>
<keyword evidence="3" id="KW-1185">Reference proteome</keyword>
<evidence type="ECO:0000313" key="2">
    <source>
        <dbReference type="EMBL" id="TCZ56641.1"/>
    </source>
</evidence>
<gene>
    <name evidence="2" type="ORF">EXY23_19830</name>
</gene>
<accession>A0A4R4D8C1</accession>
<proteinExistence type="predicted"/>
<sequence length="84" mass="9046">MTGTGRDDAADDEAAGRAGPGLDTYLGYARGHGETTDSRRWIADLEDMLRVAWDLMTPAQRAEFRDHPDILAMAEAAGGTPDQP</sequence>
<evidence type="ECO:0000313" key="3">
    <source>
        <dbReference type="Proteomes" id="UP000295023"/>
    </source>
</evidence>
<evidence type="ECO:0000256" key="1">
    <source>
        <dbReference type="SAM" id="MobiDB-lite"/>
    </source>
</evidence>
<feature type="region of interest" description="Disordered" evidence="1">
    <location>
        <begin position="1"/>
        <end position="32"/>
    </location>
</feature>